<accession>A0A444UHQ9</accession>
<reference evidence="2 3" key="1">
    <citation type="submission" date="2019-01" db="EMBL/GenBank/DDBJ databases">
        <title>Draft Genome and Complete Hox-Cluster Characterization of the Sterlet Sturgeon (Acipenser ruthenus).</title>
        <authorList>
            <person name="Wei Q."/>
        </authorList>
    </citation>
    <scope>NUCLEOTIDE SEQUENCE [LARGE SCALE GENOMIC DNA]</scope>
    <source>
        <strain evidence="2">WHYD16114868_AA</strain>
        <tissue evidence="2">Blood</tissue>
    </source>
</reference>
<evidence type="ECO:0000313" key="2">
    <source>
        <dbReference type="EMBL" id="RXM34715.1"/>
    </source>
</evidence>
<comment type="caution">
    <text evidence="2">The sequence shown here is derived from an EMBL/GenBank/DDBJ whole genome shotgun (WGS) entry which is preliminary data.</text>
</comment>
<keyword evidence="3" id="KW-1185">Reference proteome</keyword>
<feature type="region of interest" description="Disordered" evidence="1">
    <location>
        <begin position="42"/>
        <end position="78"/>
    </location>
</feature>
<proteinExistence type="predicted"/>
<evidence type="ECO:0000256" key="1">
    <source>
        <dbReference type="SAM" id="MobiDB-lite"/>
    </source>
</evidence>
<dbReference type="EMBL" id="SCEB01214546">
    <property type="protein sequence ID" value="RXM34715.1"/>
    <property type="molecule type" value="Genomic_DNA"/>
</dbReference>
<dbReference type="Proteomes" id="UP000289886">
    <property type="component" value="Unassembled WGS sequence"/>
</dbReference>
<sequence>MQTTTNYRRRLRGEEGSWGWPPLEIKEWEPIELELLLQKWKPAREAQQSPAPEKLVLSQGREEEESFPKPEEVEPWLSLEPPAAIKGEEVLSPEPEEVKSAPPPQLQPPTLEACPALVIAVPCPLLLDTLLVCLDLPALDLEPTTLLGCCQTSLVLPLFAVSLPLGDRTLLRRSPGEDLCPLLHPPVSQSSLQLPLSSRWGPVSPVRGPSLEAPH</sequence>
<organism evidence="2 3">
    <name type="scientific">Acipenser ruthenus</name>
    <name type="common">Sterlet sturgeon</name>
    <dbReference type="NCBI Taxonomy" id="7906"/>
    <lineage>
        <taxon>Eukaryota</taxon>
        <taxon>Metazoa</taxon>
        <taxon>Chordata</taxon>
        <taxon>Craniata</taxon>
        <taxon>Vertebrata</taxon>
        <taxon>Euteleostomi</taxon>
        <taxon>Actinopterygii</taxon>
        <taxon>Chondrostei</taxon>
        <taxon>Acipenseriformes</taxon>
        <taxon>Acipenseridae</taxon>
        <taxon>Acipenser</taxon>
    </lineage>
</organism>
<gene>
    <name evidence="2" type="ORF">EOD39_4571</name>
</gene>
<dbReference type="AlphaFoldDB" id="A0A444UHQ9"/>
<evidence type="ECO:0000313" key="3">
    <source>
        <dbReference type="Proteomes" id="UP000289886"/>
    </source>
</evidence>
<protein>
    <submittedName>
        <fullName evidence="2">Uncharacterized protein</fullName>
    </submittedName>
</protein>
<name>A0A444UHQ9_ACIRT</name>